<reference evidence="3" key="1">
    <citation type="journal article" date="2019" name="Int. J. Syst. Evol. Microbiol.">
        <title>The Global Catalogue of Microorganisms (GCM) 10K type strain sequencing project: providing services to taxonomists for standard genome sequencing and annotation.</title>
        <authorList>
            <consortium name="The Broad Institute Genomics Platform"/>
            <consortium name="The Broad Institute Genome Sequencing Center for Infectious Disease"/>
            <person name="Wu L."/>
            <person name="Ma J."/>
        </authorList>
    </citation>
    <scope>NUCLEOTIDE SEQUENCE [LARGE SCALE GENOMIC DNA]</scope>
    <source>
        <strain evidence="3">CGMCC 4.7382</strain>
    </source>
</reference>
<dbReference type="InterPro" id="IPR000835">
    <property type="entry name" value="HTH_MarR-typ"/>
</dbReference>
<dbReference type="SUPFAM" id="SSF46785">
    <property type="entry name" value="Winged helix' DNA-binding domain"/>
    <property type="match status" value="1"/>
</dbReference>
<dbReference type="Proteomes" id="UP001596540">
    <property type="component" value="Unassembled WGS sequence"/>
</dbReference>
<dbReference type="PROSITE" id="PS50995">
    <property type="entry name" value="HTH_MARR_2"/>
    <property type="match status" value="1"/>
</dbReference>
<evidence type="ECO:0000313" key="3">
    <source>
        <dbReference type="Proteomes" id="UP001596540"/>
    </source>
</evidence>
<protein>
    <submittedName>
        <fullName evidence="2">MarR family winged helix-turn-helix transcriptional regulator</fullName>
    </submittedName>
</protein>
<comment type="caution">
    <text evidence="2">The sequence shown here is derived from an EMBL/GenBank/DDBJ whole genome shotgun (WGS) entry which is preliminary data.</text>
</comment>
<dbReference type="PANTHER" id="PTHR33164:SF43">
    <property type="entry name" value="HTH-TYPE TRANSCRIPTIONAL REPRESSOR YETL"/>
    <property type="match status" value="1"/>
</dbReference>
<dbReference type="SMART" id="SM00347">
    <property type="entry name" value="HTH_MARR"/>
    <property type="match status" value="1"/>
</dbReference>
<dbReference type="InterPro" id="IPR036388">
    <property type="entry name" value="WH-like_DNA-bd_sf"/>
</dbReference>
<dbReference type="EMBL" id="JBHTBH010000019">
    <property type="protein sequence ID" value="MFC7331321.1"/>
    <property type="molecule type" value="Genomic_DNA"/>
</dbReference>
<dbReference type="PANTHER" id="PTHR33164">
    <property type="entry name" value="TRANSCRIPTIONAL REGULATOR, MARR FAMILY"/>
    <property type="match status" value="1"/>
</dbReference>
<dbReference type="RefSeq" id="WP_379874094.1">
    <property type="nucleotide sequence ID" value="NZ_JBHTBH010000019.1"/>
</dbReference>
<proteinExistence type="predicted"/>
<keyword evidence="3" id="KW-1185">Reference proteome</keyword>
<dbReference type="Gene3D" id="1.10.10.10">
    <property type="entry name" value="Winged helix-like DNA-binding domain superfamily/Winged helix DNA-binding domain"/>
    <property type="match status" value="1"/>
</dbReference>
<feature type="domain" description="HTH marR-type" evidence="1">
    <location>
        <begin position="35"/>
        <end position="168"/>
    </location>
</feature>
<accession>A0ABW2KMT1</accession>
<evidence type="ECO:0000259" key="1">
    <source>
        <dbReference type="PROSITE" id="PS50995"/>
    </source>
</evidence>
<dbReference type="Pfam" id="PF12802">
    <property type="entry name" value="MarR_2"/>
    <property type="match status" value="1"/>
</dbReference>
<organism evidence="2 3">
    <name type="scientific">Marinactinospora rubrisoli</name>
    <dbReference type="NCBI Taxonomy" id="2715399"/>
    <lineage>
        <taxon>Bacteria</taxon>
        <taxon>Bacillati</taxon>
        <taxon>Actinomycetota</taxon>
        <taxon>Actinomycetes</taxon>
        <taxon>Streptosporangiales</taxon>
        <taxon>Nocardiopsidaceae</taxon>
        <taxon>Marinactinospora</taxon>
    </lineage>
</organism>
<dbReference type="InterPro" id="IPR039422">
    <property type="entry name" value="MarR/SlyA-like"/>
</dbReference>
<name>A0ABW2KMT1_9ACTN</name>
<dbReference type="PRINTS" id="PR00598">
    <property type="entry name" value="HTHMARR"/>
</dbReference>
<sequence length="179" mass="19277">MTNETAVPGGLTFWSFVDHAVRRAQQEVPTVDAGAMRLVLTLHRATSMIVYDLESTVHRPSGWTWPGFRVLFVLWLAGPMDAKSAAALTGMSRAAVSALVNTLQKDGLVTRQRADHDRRAVQIGLTEAGRGAIARGFTAHNTRESAWAAALSEGERETLVALLGKLMAGEAAAAAKRRE</sequence>
<gene>
    <name evidence="2" type="ORF">ACFQRF_26625</name>
</gene>
<evidence type="ECO:0000313" key="2">
    <source>
        <dbReference type="EMBL" id="MFC7331321.1"/>
    </source>
</evidence>
<dbReference type="InterPro" id="IPR036390">
    <property type="entry name" value="WH_DNA-bd_sf"/>
</dbReference>